<dbReference type="RefSeq" id="WP_099860248.1">
    <property type="nucleotide sequence ID" value="NZ_PEOG01000010.1"/>
</dbReference>
<keyword evidence="2" id="KW-1003">Cell membrane</keyword>
<dbReference type="GO" id="GO:0016887">
    <property type="term" value="F:ATP hydrolysis activity"/>
    <property type="evidence" value="ECO:0007669"/>
    <property type="project" value="InterPro"/>
</dbReference>
<evidence type="ECO:0000256" key="7">
    <source>
        <dbReference type="ARBA" id="ARBA00023065"/>
    </source>
</evidence>
<dbReference type="InterPro" id="IPR050093">
    <property type="entry name" value="ABC_SmlMolc_Importer"/>
</dbReference>
<keyword evidence="4" id="KW-0547">Nucleotide-binding</keyword>
<dbReference type="GO" id="GO:0005524">
    <property type="term" value="F:ATP binding"/>
    <property type="evidence" value="ECO:0007669"/>
    <property type="project" value="UniProtKB-KW"/>
</dbReference>
<dbReference type="OrthoDB" id="5298774at2"/>
<reference evidence="10 11" key="1">
    <citation type="submission" date="2017-11" db="EMBL/GenBank/DDBJ databases">
        <title>Draft genome sequence of Mitsuaria sp. HWN-4.</title>
        <authorList>
            <person name="Gundlapally S.R."/>
        </authorList>
    </citation>
    <scope>NUCLEOTIDE SEQUENCE [LARGE SCALE GENOMIC DNA]</scope>
    <source>
        <strain evidence="10 11">HWN-4</strain>
    </source>
</reference>
<dbReference type="SUPFAM" id="SSF52540">
    <property type="entry name" value="P-loop containing nucleoside triphosphate hydrolases"/>
    <property type="match status" value="1"/>
</dbReference>
<dbReference type="GO" id="GO:0016020">
    <property type="term" value="C:membrane"/>
    <property type="evidence" value="ECO:0007669"/>
    <property type="project" value="InterPro"/>
</dbReference>
<dbReference type="Gene3D" id="3.40.50.300">
    <property type="entry name" value="P-loop containing nucleotide triphosphate hydrolases"/>
    <property type="match status" value="1"/>
</dbReference>
<gene>
    <name evidence="10" type="ORF">CS062_04210</name>
</gene>
<dbReference type="Proteomes" id="UP000231501">
    <property type="component" value="Unassembled WGS sequence"/>
</dbReference>
<accession>A0A2G9CD78</accession>
<comment type="caution">
    <text evidence="10">The sequence shown here is derived from an EMBL/GenBank/DDBJ whole genome shotgun (WGS) entry which is preliminary data.</text>
</comment>
<keyword evidence="11" id="KW-1185">Reference proteome</keyword>
<dbReference type="PROSITE" id="PS50893">
    <property type="entry name" value="ABC_TRANSPORTER_2"/>
    <property type="match status" value="1"/>
</dbReference>
<name>A0A2G9CD78_9BURK</name>
<evidence type="ECO:0000256" key="6">
    <source>
        <dbReference type="ARBA" id="ARBA00023004"/>
    </source>
</evidence>
<keyword evidence="3" id="KW-0410">Iron transport</keyword>
<evidence type="ECO:0000256" key="1">
    <source>
        <dbReference type="ARBA" id="ARBA00022448"/>
    </source>
</evidence>
<evidence type="ECO:0000313" key="10">
    <source>
        <dbReference type="EMBL" id="PIM54357.1"/>
    </source>
</evidence>
<evidence type="ECO:0000259" key="9">
    <source>
        <dbReference type="PROSITE" id="PS50893"/>
    </source>
</evidence>
<keyword evidence="5 10" id="KW-0067">ATP-binding</keyword>
<organism evidence="10 11">
    <name type="scientific">Roseateles chitinivorans</name>
    <dbReference type="NCBI Taxonomy" id="2917965"/>
    <lineage>
        <taxon>Bacteria</taxon>
        <taxon>Pseudomonadati</taxon>
        <taxon>Pseudomonadota</taxon>
        <taxon>Betaproteobacteria</taxon>
        <taxon>Burkholderiales</taxon>
        <taxon>Sphaerotilaceae</taxon>
        <taxon>Roseateles</taxon>
    </lineage>
</organism>
<evidence type="ECO:0000256" key="3">
    <source>
        <dbReference type="ARBA" id="ARBA00022496"/>
    </source>
</evidence>
<dbReference type="SMART" id="SM00382">
    <property type="entry name" value="AAA"/>
    <property type="match status" value="1"/>
</dbReference>
<keyword evidence="6" id="KW-0408">Iron</keyword>
<proteinExistence type="predicted"/>
<keyword evidence="7" id="KW-0406">Ion transport</keyword>
<keyword evidence="8" id="KW-0472">Membrane</keyword>
<protein>
    <submittedName>
        <fullName evidence="10">ABC transporter ATP-binding protein</fullName>
    </submittedName>
</protein>
<evidence type="ECO:0000256" key="2">
    <source>
        <dbReference type="ARBA" id="ARBA00022475"/>
    </source>
</evidence>
<dbReference type="GO" id="GO:0015697">
    <property type="term" value="P:quaternary ammonium group transport"/>
    <property type="evidence" value="ECO:0007669"/>
    <property type="project" value="UniProtKB-ARBA"/>
</dbReference>
<dbReference type="InterPro" id="IPR017871">
    <property type="entry name" value="ABC_transporter-like_CS"/>
</dbReference>
<dbReference type="InterPro" id="IPR003593">
    <property type="entry name" value="AAA+_ATPase"/>
</dbReference>
<dbReference type="PANTHER" id="PTHR42781:SF4">
    <property type="entry name" value="SPERMIDINE_PUTRESCINE IMPORT ATP-BINDING PROTEIN POTA"/>
    <property type="match status" value="1"/>
</dbReference>
<evidence type="ECO:0000256" key="4">
    <source>
        <dbReference type="ARBA" id="ARBA00022741"/>
    </source>
</evidence>
<keyword evidence="1" id="KW-0813">Transport</keyword>
<dbReference type="AlphaFoldDB" id="A0A2G9CD78"/>
<dbReference type="PANTHER" id="PTHR42781">
    <property type="entry name" value="SPERMIDINE/PUTRESCINE IMPORT ATP-BINDING PROTEIN POTA"/>
    <property type="match status" value="1"/>
</dbReference>
<feature type="domain" description="ABC transporter" evidence="9">
    <location>
        <begin position="7"/>
        <end position="237"/>
    </location>
</feature>
<dbReference type="Pfam" id="PF00005">
    <property type="entry name" value="ABC_tran"/>
    <property type="match status" value="1"/>
</dbReference>
<dbReference type="GO" id="GO:0015408">
    <property type="term" value="F:ABC-type ferric iron transporter activity"/>
    <property type="evidence" value="ECO:0007669"/>
    <property type="project" value="InterPro"/>
</dbReference>
<dbReference type="InterPro" id="IPR015853">
    <property type="entry name" value="ABC_transpr_FbpC"/>
</dbReference>
<evidence type="ECO:0000256" key="5">
    <source>
        <dbReference type="ARBA" id="ARBA00022840"/>
    </source>
</evidence>
<dbReference type="InterPro" id="IPR003439">
    <property type="entry name" value="ABC_transporter-like_ATP-bd"/>
</dbReference>
<dbReference type="EMBL" id="PEOG01000010">
    <property type="protein sequence ID" value="PIM54357.1"/>
    <property type="molecule type" value="Genomic_DNA"/>
</dbReference>
<dbReference type="CDD" id="cd03259">
    <property type="entry name" value="ABC_Carb_Solutes_like"/>
    <property type="match status" value="1"/>
</dbReference>
<dbReference type="FunFam" id="3.40.50.300:FF:000425">
    <property type="entry name" value="Probable ABC transporter, ATP-binding subunit"/>
    <property type="match status" value="1"/>
</dbReference>
<dbReference type="InterPro" id="IPR027417">
    <property type="entry name" value="P-loop_NTPase"/>
</dbReference>
<evidence type="ECO:0000313" key="11">
    <source>
        <dbReference type="Proteomes" id="UP000231501"/>
    </source>
</evidence>
<sequence>MDLTSQLSIRDARLVLGGRPVLRGIDLSLARGEVVALLGASGCGKTTLLRAIAGLQRLDAGTITMCGQQVHALPPQLRDIGMVFQHYALFPNLTVRENIRFGPLARGEEPAVADERAEQLLALVELQALADRLPSALSGGQRQRVALARALATQPMLLLMDEPFSALDEHFRLPLRRQFRQLQRTLGQSCVIVTHDREEAFEIADRIAVMFDGVIAQCASPRELRRAPANRRVADFLGLFNRLDARTLDGAWRRDGGQWIAPVEALMLAEGASGDALRLQATLRASYPGQQRVTCELIGPDGLVLTLWRRHDDPELTPGSRLEVAIAEPALRWIAD</sequence>
<evidence type="ECO:0000256" key="8">
    <source>
        <dbReference type="ARBA" id="ARBA00023136"/>
    </source>
</evidence>
<dbReference type="PROSITE" id="PS00211">
    <property type="entry name" value="ABC_TRANSPORTER_1"/>
    <property type="match status" value="1"/>
</dbReference>